<proteinExistence type="predicted"/>
<keyword evidence="3" id="KW-1185">Reference proteome</keyword>
<evidence type="ECO:0000313" key="3">
    <source>
        <dbReference type="Proteomes" id="UP001549146"/>
    </source>
</evidence>
<comment type="caution">
    <text evidence="2">The sequence shown here is derived from an EMBL/GenBank/DDBJ whole genome shotgun (WGS) entry which is preliminary data.</text>
</comment>
<dbReference type="InterPro" id="IPR036286">
    <property type="entry name" value="LexA/Signal_pep-like_sf"/>
</dbReference>
<reference evidence="2 3" key="1">
    <citation type="submission" date="2024-06" db="EMBL/GenBank/DDBJ databases">
        <title>Genomic Encyclopedia of Type Strains, Phase IV (KMG-IV): sequencing the most valuable type-strain genomes for metagenomic binning, comparative biology and taxonomic classification.</title>
        <authorList>
            <person name="Goeker M."/>
        </authorList>
    </citation>
    <scope>NUCLEOTIDE SEQUENCE [LARGE SCALE GENOMIC DNA]</scope>
    <source>
        <strain evidence="2 3">DSM 29388</strain>
    </source>
</reference>
<protein>
    <submittedName>
        <fullName evidence="2">Transcriptional regulator with XRE-family HTH domain</fullName>
    </submittedName>
</protein>
<dbReference type="SMART" id="SM00530">
    <property type="entry name" value="HTH_XRE"/>
    <property type="match status" value="1"/>
</dbReference>
<dbReference type="Gene3D" id="2.10.109.10">
    <property type="entry name" value="Umud Fragment, subunit A"/>
    <property type="match status" value="1"/>
</dbReference>
<accession>A0ABV2LU23</accession>
<dbReference type="InterPro" id="IPR001387">
    <property type="entry name" value="Cro/C1-type_HTH"/>
</dbReference>
<feature type="domain" description="HTH cro/C1-type" evidence="1">
    <location>
        <begin position="12"/>
        <end position="67"/>
    </location>
</feature>
<dbReference type="Proteomes" id="UP001549146">
    <property type="component" value="Unassembled WGS sequence"/>
</dbReference>
<dbReference type="RefSeq" id="WP_354507089.1">
    <property type="nucleotide sequence ID" value="NZ_JBEPMO010000003.1"/>
</dbReference>
<dbReference type="SUPFAM" id="SSF47413">
    <property type="entry name" value="lambda repressor-like DNA-binding domains"/>
    <property type="match status" value="1"/>
</dbReference>
<sequence>MGDATIFLGSNVKFLRNRQKLTQDALSKELKMTRSKLNCIEIGQTKSPSIEDMLKFSSYFKMSLDTLIKIDLSKLGELRIRDLEAGNDVFIKGGNLRVLAITVDKEDNEHVEYVPIKARAGYQAGYTDPEFIASLPKFSVPNLPKSGTFRIFPTVGDSMLPVPEGSDVVAQYVEDWSSLKPQTLCIVILKNVQDFVFKMVSLQENGRFLLESLNKTYQPYEVKVEEVLEVWKFHSYQSKEIPEVGGDLSDLMREIKEIKKVLGVGSRK</sequence>
<evidence type="ECO:0000313" key="2">
    <source>
        <dbReference type="EMBL" id="MET3731122.1"/>
    </source>
</evidence>
<dbReference type="PROSITE" id="PS50943">
    <property type="entry name" value="HTH_CROC1"/>
    <property type="match status" value="1"/>
</dbReference>
<dbReference type="Gene3D" id="1.10.260.40">
    <property type="entry name" value="lambda repressor-like DNA-binding domains"/>
    <property type="match status" value="1"/>
</dbReference>
<dbReference type="Pfam" id="PF12844">
    <property type="entry name" value="HTH_19"/>
    <property type="match status" value="1"/>
</dbReference>
<evidence type="ECO:0000259" key="1">
    <source>
        <dbReference type="PROSITE" id="PS50943"/>
    </source>
</evidence>
<name>A0ABV2LU23_9FLAO</name>
<gene>
    <name evidence="2" type="ORF">ABID46_000689</name>
</gene>
<organism evidence="2 3">
    <name type="scientific">Moheibacter stercoris</name>
    <dbReference type="NCBI Taxonomy" id="1628251"/>
    <lineage>
        <taxon>Bacteria</taxon>
        <taxon>Pseudomonadati</taxon>
        <taxon>Bacteroidota</taxon>
        <taxon>Flavobacteriia</taxon>
        <taxon>Flavobacteriales</taxon>
        <taxon>Weeksellaceae</taxon>
        <taxon>Moheibacter</taxon>
    </lineage>
</organism>
<dbReference type="SUPFAM" id="SSF51306">
    <property type="entry name" value="LexA/Signal peptidase"/>
    <property type="match status" value="1"/>
</dbReference>
<dbReference type="EMBL" id="JBEPMO010000003">
    <property type="protein sequence ID" value="MET3731122.1"/>
    <property type="molecule type" value="Genomic_DNA"/>
</dbReference>
<dbReference type="InterPro" id="IPR010982">
    <property type="entry name" value="Lambda_DNA-bd_dom_sf"/>
</dbReference>